<proteinExistence type="predicted"/>
<feature type="domain" description="Metallo-beta-lactamase" evidence="1">
    <location>
        <begin position="124"/>
        <end position="317"/>
    </location>
</feature>
<dbReference type="InterPro" id="IPR024884">
    <property type="entry name" value="NAPE-PLD"/>
</dbReference>
<dbReference type="KEGG" id="prt:AUC31_12350"/>
<accession>A0A0U2J7H8</accession>
<dbReference type="EMBL" id="CP013659">
    <property type="protein sequence ID" value="ALS75938.1"/>
    <property type="molecule type" value="Genomic_DNA"/>
</dbReference>
<dbReference type="GO" id="GO:0008270">
    <property type="term" value="F:zinc ion binding"/>
    <property type="evidence" value="ECO:0007669"/>
    <property type="project" value="InterPro"/>
</dbReference>
<evidence type="ECO:0000313" key="3">
    <source>
        <dbReference type="Proteomes" id="UP000067683"/>
    </source>
</evidence>
<dbReference type="GO" id="GO:0005737">
    <property type="term" value="C:cytoplasm"/>
    <property type="evidence" value="ECO:0007669"/>
    <property type="project" value="TreeGrafter"/>
</dbReference>
<gene>
    <name evidence="2" type="ORF">AUC31_12350</name>
</gene>
<dbReference type="GO" id="GO:0070290">
    <property type="term" value="F:N-acylphosphatidylethanolamine-specific phospholipase D activity"/>
    <property type="evidence" value="ECO:0007669"/>
    <property type="project" value="InterPro"/>
</dbReference>
<organism evidence="2 3">
    <name type="scientific">Planococcus rifietoensis</name>
    <dbReference type="NCBI Taxonomy" id="200991"/>
    <lineage>
        <taxon>Bacteria</taxon>
        <taxon>Bacillati</taxon>
        <taxon>Bacillota</taxon>
        <taxon>Bacilli</taxon>
        <taxon>Bacillales</taxon>
        <taxon>Caryophanaceae</taxon>
        <taxon>Planococcus</taxon>
    </lineage>
</organism>
<protein>
    <recommendedName>
        <fullName evidence="1">Metallo-beta-lactamase domain-containing protein</fullName>
    </recommendedName>
</protein>
<dbReference type="Gene3D" id="3.60.15.10">
    <property type="entry name" value="Ribonuclease Z/Hydroxyacylglutathione hydrolase-like"/>
    <property type="match status" value="1"/>
</dbReference>
<dbReference type="PANTHER" id="PTHR15032:SF4">
    <property type="entry name" value="N-ACYL-PHOSPHATIDYLETHANOLAMINE-HYDROLYZING PHOSPHOLIPASE D"/>
    <property type="match status" value="1"/>
</dbReference>
<dbReference type="STRING" id="200991.AUC31_12350"/>
<dbReference type="RefSeq" id="WP_058382641.1">
    <property type="nucleotide sequence ID" value="NZ_CP013659.2"/>
</dbReference>
<sequence>MKKLILYSVAGAAAVSVLSGAFLKLYAPLGSTPDKRQRDRFMGLGNYREGKFANADSTEPVIRMSEGLSMLKDSMLAGDVQRNPLGKLPVADIDWQAIDNVQDSVTWFGHSTFLLSIDGLKLFVDPMLGKRASPLAFVGSARYSMDWLEIVERLPEIDAVLLTHDHYDHLDYGSIRALESKVGHFFVPLGVGAHLERWGVEAGRITELDWWDEAAFNGLTLVLTPSQHFSGRGLFNRNSTLWGGWAVLGSETRFYTSGDGGYGSHFKEIGERYGPFDLVLMEGGQYDPRWETSHMAPEQSVQAALDVHGDKMMLVHWAAFTLAFHSWTDPVERASKEAQRAGMDLLTPRIGETLSLAGLDSYTTARWWEQQ</sequence>
<dbReference type="InterPro" id="IPR001279">
    <property type="entry name" value="Metallo-B-lactamas"/>
</dbReference>
<dbReference type="PANTHER" id="PTHR15032">
    <property type="entry name" value="N-ACYL-PHOSPHATIDYLETHANOLAMINE-HYDROLYZING PHOSPHOLIPASE D"/>
    <property type="match status" value="1"/>
</dbReference>
<dbReference type="AlphaFoldDB" id="A0A0U2J7H8"/>
<dbReference type="InterPro" id="IPR036866">
    <property type="entry name" value="RibonucZ/Hydroxyglut_hydro"/>
</dbReference>
<dbReference type="SUPFAM" id="SSF56281">
    <property type="entry name" value="Metallo-hydrolase/oxidoreductase"/>
    <property type="match status" value="1"/>
</dbReference>
<reference evidence="2" key="1">
    <citation type="submission" date="2016-01" db="EMBL/GenBank/DDBJ databases">
        <title>Complete genome of Planococcus rifietoensis type strain M8.</title>
        <authorList>
            <person name="See-Too W.S."/>
        </authorList>
    </citation>
    <scope>NUCLEOTIDE SEQUENCE [LARGE SCALE GENOMIC DNA]</scope>
    <source>
        <strain evidence="2">M8</strain>
    </source>
</reference>
<dbReference type="Pfam" id="PF12706">
    <property type="entry name" value="Lactamase_B_2"/>
    <property type="match status" value="1"/>
</dbReference>
<name>A0A0U2J7H8_9BACL</name>
<dbReference type="OrthoDB" id="9805728at2"/>
<keyword evidence="3" id="KW-1185">Reference proteome</keyword>
<dbReference type="PIRSF" id="PIRSF038896">
    <property type="entry name" value="NAPE-PLD"/>
    <property type="match status" value="1"/>
</dbReference>
<dbReference type="Proteomes" id="UP000067683">
    <property type="component" value="Chromosome"/>
</dbReference>
<evidence type="ECO:0000259" key="1">
    <source>
        <dbReference type="Pfam" id="PF12706"/>
    </source>
</evidence>
<evidence type="ECO:0000313" key="2">
    <source>
        <dbReference type="EMBL" id="ALS75938.1"/>
    </source>
</evidence>